<dbReference type="InterPro" id="IPR007421">
    <property type="entry name" value="Schlafen_AlbA_2_dom"/>
</dbReference>
<dbReference type="EMBL" id="JAMZFW010000057">
    <property type="protein sequence ID" value="MCP1103768.1"/>
    <property type="molecule type" value="Genomic_DNA"/>
</dbReference>
<dbReference type="Gene3D" id="3.30.950.30">
    <property type="entry name" value="Schlafen, AAA domain"/>
    <property type="match status" value="1"/>
</dbReference>
<dbReference type="PANTHER" id="PTHR30595:SF6">
    <property type="entry name" value="SCHLAFEN ALBA-2 DOMAIN-CONTAINING PROTEIN"/>
    <property type="match status" value="1"/>
</dbReference>
<accession>A0ABT1ED44</accession>
<dbReference type="PANTHER" id="PTHR30595">
    <property type="entry name" value="GLPR-RELATED TRANSCRIPTIONAL REPRESSOR"/>
    <property type="match status" value="1"/>
</dbReference>
<feature type="domain" description="Schlafen AlbA-2" evidence="1">
    <location>
        <begin position="14"/>
        <end position="132"/>
    </location>
</feature>
<gene>
    <name evidence="2" type="ORF">NK125_15340</name>
</gene>
<comment type="caution">
    <text evidence="2">The sequence shown here is derived from an EMBL/GenBank/DDBJ whole genome shotgun (WGS) entry which is preliminary data.</text>
</comment>
<reference evidence="2 3" key="1">
    <citation type="journal article" date="2022" name="Genome Biol. Evol.">
        <title>Host diet, physiology and behaviors set the stage for Lachnospiraceae cladogenesis.</title>
        <authorList>
            <person name="Vera-Ponce De Leon A."/>
            <person name="Schneider M."/>
            <person name="Jahnes B.C."/>
            <person name="Sadowski V."/>
            <person name="Camuy-Velez L.A."/>
            <person name="Duan J."/>
            <person name="Sabree Z.L."/>
        </authorList>
    </citation>
    <scope>NUCLEOTIDE SEQUENCE [LARGE SCALE GENOMIC DNA]</scope>
    <source>
        <strain evidence="2 3">PAL113</strain>
    </source>
</reference>
<evidence type="ECO:0000259" key="1">
    <source>
        <dbReference type="Pfam" id="PF04326"/>
    </source>
</evidence>
<organism evidence="2 3">
    <name type="scientific">Aequitasia blattaphilus</name>
    <dbReference type="NCBI Taxonomy" id="2949332"/>
    <lineage>
        <taxon>Bacteria</taxon>
        <taxon>Bacillati</taxon>
        <taxon>Bacillota</taxon>
        <taxon>Clostridia</taxon>
        <taxon>Lachnospirales</taxon>
        <taxon>Lachnospiraceae</taxon>
        <taxon>Aequitasia</taxon>
    </lineage>
</organism>
<dbReference type="Proteomes" id="UP001523566">
    <property type="component" value="Unassembled WGS sequence"/>
</dbReference>
<sequence>MSSFDIKKFVEYRENNRVEIKRAKSGLPISLWETYSSFANGYGGVIILGISENNDGSFRTTGLKDEAKLKKEFWDIINNKNKVNVNILTDNDIEIYEECNEVIMVIHVPKAERNKKPVFINNDMLNGTYRRNWEGDYHCSKAEVLAMLRDQPEVTSDMKVLEDISIDAIDLESLHDYRNRHMAFKPGHIWEKYDDFEYLEKIGAASVSKEDKSLYPTAAGLLMFGEEYKIVQEFPEYFLDYREILDPTIRWTDRFQSSSGEWTGNLFEFYWLYVKCWGGMLTHPALAQA</sequence>
<evidence type="ECO:0000313" key="2">
    <source>
        <dbReference type="EMBL" id="MCP1103768.1"/>
    </source>
</evidence>
<keyword evidence="3" id="KW-1185">Reference proteome</keyword>
<name>A0ABT1ED44_9FIRM</name>
<dbReference type="InterPro" id="IPR038461">
    <property type="entry name" value="Schlafen_AlbA_2_dom_sf"/>
</dbReference>
<dbReference type="Pfam" id="PF04326">
    <property type="entry name" value="SLFN_AlbA_2"/>
    <property type="match status" value="1"/>
</dbReference>
<dbReference type="RefSeq" id="WP_262067533.1">
    <property type="nucleotide sequence ID" value="NZ_JAMXOD010000057.1"/>
</dbReference>
<proteinExistence type="predicted"/>
<protein>
    <submittedName>
        <fullName evidence="2">DNA binding domain-containing protein</fullName>
    </submittedName>
</protein>
<evidence type="ECO:0000313" key="3">
    <source>
        <dbReference type="Proteomes" id="UP001523566"/>
    </source>
</evidence>